<evidence type="ECO:0000256" key="1">
    <source>
        <dbReference type="SAM" id="MobiDB-lite"/>
    </source>
</evidence>
<organism evidence="2 3">
    <name type="scientific">Tetranychus urticae</name>
    <name type="common">Two-spotted spider mite</name>
    <dbReference type="NCBI Taxonomy" id="32264"/>
    <lineage>
        <taxon>Eukaryota</taxon>
        <taxon>Metazoa</taxon>
        <taxon>Ecdysozoa</taxon>
        <taxon>Arthropoda</taxon>
        <taxon>Chelicerata</taxon>
        <taxon>Arachnida</taxon>
        <taxon>Acari</taxon>
        <taxon>Acariformes</taxon>
        <taxon>Trombidiformes</taxon>
        <taxon>Prostigmata</taxon>
        <taxon>Eleutherengona</taxon>
        <taxon>Raphignathae</taxon>
        <taxon>Tetranychoidea</taxon>
        <taxon>Tetranychidae</taxon>
        <taxon>Tetranychus</taxon>
    </lineage>
</organism>
<dbReference type="EnsemblMetazoa" id="tetur54g00030.1">
    <property type="protein sequence ID" value="tetur54g00030.1"/>
    <property type="gene ID" value="tetur54g00030"/>
</dbReference>
<feature type="compositionally biased region" description="Basic and acidic residues" evidence="1">
    <location>
        <begin position="1"/>
        <end position="20"/>
    </location>
</feature>
<keyword evidence="3" id="KW-1185">Reference proteome</keyword>
<name>T1L5U1_TETUR</name>
<dbReference type="Proteomes" id="UP000015104">
    <property type="component" value="Unassembled WGS sequence"/>
</dbReference>
<reference evidence="2" key="2">
    <citation type="submission" date="2015-06" db="UniProtKB">
        <authorList>
            <consortium name="EnsemblMetazoa"/>
        </authorList>
    </citation>
    <scope>IDENTIFICATION</scope>
</reference>
<feature type="compositionally biased region" description="Basic and acidic residues" evidence="1">
    <location>
        <begin position="89"/>
        <end position="103"/>
    </location>
</feature>
<feature type="region of interest" description="Disordered" evidence="1">
    <location>
        <begin position="1"/>
        <end position="103"/>
    </location>
</feature>
<evidence type="ECO:0000313" key="3">
    <source>
        <dbReference type="Proteomes" id="UP000015104"/>
    </source>
</evidence>
<protein>
    <submittedName>
        <fullName evidence="2">Uncharacterized protein</fullName>
    </submittedName>
</protein>
<dbReference type="AlphaFoldDB" id="T1L5U1"/>
<dbReference type="EMBL" id="CAEY01001460">
    <property type="status" value="NOT_ANNOTATED_CDS"/>
    <property type="molecule type" value="Genomic_DNA"/>
</dbReference>
<sequence>MEVSDEKEPPKKDKKDEDIPKKKKKISKRRKPLSPLPEPDVESEEKELVIDESPAVNSPQNLSLDGNTGKDSLPVRVEATTDGISNQERTVEANEGADSRSDHDTDNYVVKECVMKGCDFSLDSHVNVSFVTHYALCHPGTYKTLKFKVVDIDSKTYKARMSKWNSDQYINTVGGARIP</sequence>
<feature type="compositionally biased region" description="Basic residues" evidence="1">
    <location>
        <begin position="21"/>
        <end position="32"/>
    </location>
</feature>
<evidence type="ECO:0000313" key="2">
    <source>
        <dbReference type="EnsemblMetazoa" id="tetur54g00030.1"/>
    </source>
</evidence>
<reference evidence="3" key="1">
    <citation type="submission" date="2011-08" db="EMBL/GenBank/DDBJ databases">
        <authorList>
            <person name="Rombauts S."/>
        </authorList>
    </citation>
    <scope>NUCLEOTIDE SEQUENCE</scope>
    <source>
        <strain evidence="3">London</strain>
    </source>
</reference>
<feature type="compositionally biased region" description="Polar residues" evidence="1">
    <location>
        <begin position="55"/>
        <end position="70"/>
    </location>
</feature>
<accession>T1L5U1</accession>
<dbReference type="HOGENOM" id="CLU_1505375_0_0_1"/>
<proteinExistence type="predicted"/>